<dbReference type="PRINTS" id="PR00080">
    <property type="entry name" value="SDRFAMILY"/>
</dbReference>
<dbReference type="PANTHER" id="PTHR42879:SF2">
    <property type="entry name" value="3-OXOACYL-[ACYL-CARRIER-PROTEIN] REDUCTASE FABG"/>
    <property type="match status" value="1"/>
</dbReference>
<dbReference type="PROSITE" id="PS00061">
    <property type="entry name" value="ADH_SHORT"/>
    <property type="match status" value="1"/>
</dbReference>
<organism evidence="4 5">
    <name type="scientific">Clostridium baratii str. Sullivan</name>
    <dbReference type="NCBI Taxonomy" id="1415775"/>
    <lineage>
        <taxon>Bacteria</taxon>
        <taxon>Bacillati</taxon>
        <taxon>Bacillota</taxon>
        <taxon>Clostridia</taxon>
        <taxon>Eubacteriales</taxon>
        <taxon>Clostridiaceae</taxon>
        <taxon>Clostridium</taxon>
    </lineage>
</organism>
<evidence type="ECO:0000313" key="4">
    <source>
        <dbReference type="EMBL" id="AIY83018.1"/>
    </source>
</evidence>
<dbReference type="InterPro" id="IPR036291">
    <property type="entry name" value="NAD(P)-bd_dom_sf"/>
</dbReference>
<reference evidence="4 5" key="1">
    <citation type="journal article" date="2015" name="Infect. Genet. Evol.">
        <title>Genomic sequences of six botulinum neurotoxin-producing strains representing three clostridial species illustrate the mobility and diversity of botulinum neurotoxin genes.</title>
        <authorList>
            <person name="Smith T.J."/>
            <person name="Hill K.K."/>
            <person name="Xie G."/>
            <person name="Foley B.T."/>
            <person name="Williamson C.H."/>
            <person name="Foster J.T."/>
            <person name="Johnson S.L."/>
            <person name="Chertkov O."/>
            <person name="Teshima H."/>
            <person name="Gibbons H.S."/>
            <person name="Johnsky L.A."/>
            <person name="Karavis M.A."/>
            <person name="Smith L.A."/>
        </authorList>
    </citation>
    <scope>NUCLEOTIDE SEQUENCE [LARGE SCALE GENOMIC DNA]</scope>
    <source>
        <strain evidence="4">Sullivan</strain>
    </source>
</reference>
<dbReference type="STRING" id="1561.NPD11_738"/>
<dbReference type="HOGENOM" id="CLU_010194_1_0_9"/>
<dbReference type="RefSeq" id="WP_039315027.1">
    <property type="nucleotide sequence ID" value="NZ_CP006905.1"/>
</dbReference>
<dbReference type="EMBL" id="CP006905">
    <property type="protein sequence ID" value="AIY83018.1"/>
    <property type="molecule type" value="Genomic_DNA"/>
</dbReference>
<dbReference type="Gene3D" id="3.40.50.720">
    <property type="entry name" value="NAD(P)-binding Rossmann-like Domain"/>
    <property type="match status" value="1"/>
</dbReference>
<dbReference type="CDD" id="cd05233">
    <property type="entry name" value="SDR_c"/>
    <property type="match status" value="1"/>
</dbReference>
<proteinExistence type="inferred from homology"/>
<comment type="similarity">
    <text evidence="1">Belongs to the short-chain dehydrogenases/reductases (SDR) family.</text>
</comment>
<dbReference type="AlphaFoldDB" id="A0A0A7FTW2"/>
<dbReference type="SUPFAM" id="SSF51735">
    <property type="entry name" value="NAD(P)-binding Rossmann-fold domains"/>
    <property type="match status" value="1"/>
</dbReference>
<keyword evidence="3" id="KW-0753">Steroid metabolism</keyword>
<protein>
    <submittedName>
        <fullName evidence="4">NADP-dependent 7-alpha-hydroxysteroid dehydrogenase</fullName>
    </submittedName>
</protein>
<dbReference type="OrthoDB" id="9803333at2"/>
<dbReference type="InterPro" id="IPR050259">
    <property type="entry name" value="SDR"/>
</dbReference>
<dbReference type="InterPro" id="IPR002347">
    <property type="entry name" value="SDR_fam"/>
</dbReference>
<evidence type="ECO:0000256" key="2">
    <source>
        <dbReference type="ARBA" id="ARBA00023002"/>
    </source>
</evidence>
<dbReference type="PRINTS" id="PR00081">
    <property type="entry name" value="GDHRDH"/>
</dbReference>
<name>A0A0A7FTW2_9CLOT</name>
<dbReference type="Proteomes" id="UP000030635">
    <property type="component" value="Chromosome"/>
</dbReference>
<accession>A0A0A7FTW2</accession>
<sequence length="263" mass="28465">MKKLEKKVALVTSSTKGIGLASAEILAENGAIVYIAARSEKLASEVIDSIKSKGGVAKFVYFNALEEETSTNMIEEVYKNEGRIDILVNNYGGTDVKVDKDLVGGDTDEYFKIVKRNLQTVYLSCKAAIPHMIENGGGSIINISSIGSVTPDLSRIAYCTSKAAINSLTQNIAVQYGRNNIRCNAILPGLIATKAALKNMPEEFIKSFLRHVPLNRIGEPLDIAKSVLFFASDDSSYITGQLQEVAGGFAIATPQYAEFIDKL</sequence>
<keyword evidence="2" id="KW-0560">Oxidoreductase</keyword>
<dbReference type="KEGG" id="cbv:U729_2280"/>
<dbReference type="InterPro" id="IPR020904">
    <property type="entry name" value="Sc_DH/Rdtase_CS"/>
</dbReference>
<gene>
    <name evidence="4" type="ORF">U729_2280</name>
</gene>
<dbReference type="Pfam" id="PF13561">
    <property type="entry name" value="adh_short_C2"/>
    <property type="match status" value="1"/>
</dbReference>
<evidence type="ECO:0000256" key="1">
    <source>
        <dbReference type="ARBA" id="ARBA00006484"/>
    </source>
</evidence>
<dbReference type="eggNOG" id="COG1028">
    <property type="taxonomic scope" value="Bacteria"/>
</dbReference>
<dbReference type="GO" id="GO:0016491">
    <property type="term" value="F:oxidoreductase activity"/>
    <property type="evidence" value="ECO:0007669"/>
    <property type="project" value="UniProtKB-KW"/>
</dbReference>
<evidence type="ECO:0000256" key="3">
    <source>
        <dbReference type="ARBA" id="ARBA00023221"/>
    </source>
</evidence>
<evidence type="ECO:0000313" key="5">
    <source>
        <dbReference type="Proteomes" id="UP000030635"/>
    </source>
</evidence>
<keyword evidence="3" id="KW-0443">Lipid metabolism</keyword>
<dbReference type="FunFam" id="3.40.50.720:FF:000084">
    <property type="entry name" value="Short-chain dehydrogenase reductase"/>
    <property type="match status" value="1"/>
</dbReference>
<keyword evidence="5" id="KW-1185">Reference proteome</keyword>
<dbReference type="GO" id="GO:0008206">
    <property type="term" value="P:bile acid metabolic process"/>
    <property type="evidence" value="ECO:0007669"/>
    <property type="project" value="UniProtKB-ARBA"/>
</dbReference>
<dbReference type="PANTHER" id="PTHR42879">
    <property type="entry name" value="3-OXOACYL-(ACYL-CARRIER-PROTEIN) REDUCTASE"/>
    <property type="match status" value="1"/>
</dbReference>